<evidence type="ECO:0000259" key="1">
    <source>
        <dbReference type="Pfam" id="PF13383"/>
    </source>
</evidence>
<evidence type="ECO:0000313" key="5">
    <source>
        <dbReference type="EMBL" id="CAF4340523.1"/>
    </source>
</evidence>
<evidence type="ECO:0000313" key="4">
    <source>
        <dbReference type="EMBL" id="CAF2126912.1"/>
    </source>
</evidence>
<protein>
    <recommendedName>
        <fullName evidence="1">Methyltransferase domain-containing protein</fullName>
    </recommendedName>
</protein>
<evidence type="ECO:0000313" key="2">
    <source>
        <dbReference type="EMBL" id="CAF1476929.1"/>
    </source>
</evidence>
<gene>
    <name evidence="7" type="ORF">BYL167_LOCUS30195</name>
    <name evidence="2" type="ORF">CJN711_LOCUS25957</name>
    <name evidence="6" type="ORF">GIL414_LOCUS28163</name>
    <name evidence="3" type="ORF">KQP761_LOCUS34051</name>
    <name evidence="4" type="ORF">MBJ925_LOCUS26905</name>
    <name evidence="5" type="ORF">SMN809_LOCUS27781</name>
</gene>
<sequence>MMPLIKKLIAVLIILVVLGVLYDDFRYEVASLYSRLISISSSCKYQITRAQCRLSLRESDNWFCEFDDDWIRRKRLHHVQDQRNRNTDIRQLFFQNNWEPTIQCPFEQRIGNIGDGGKWVCNIHQLQQKNVTPLIYSFGSKDDFSFERALKGELPTAEIHTFDLETYICPLNICIFHQVYAGDGKKNGTTSLKKVIHELGHQKREIDILKADIEGSEFIFFEEFLKPPKGIENSIAHEYSMSSMPYIRQILFEIHLEPNKDEEPSRRAHRLFEMFRSNNYAIFHKEPNLGDGQNLVEYGLLHLNAAFFIKPP</sequence>
<dbReference type="EMBL" id="CAJOBI010044441">
    <property type="protein sequence ID" value="CAF4340523.1"/>
    <property type="molecule type" value="Genomic_DNA"/>
</dbReference>
<evidence type="ECO:0000313" key="8">
    <source>
        <dbReference type="Proteomes" id="UP000663855"/>
    </source>
</evidence>
<accession>A0A815RIH8</accession>
<dbReference type="OrthoDB" id="10006218at2759"/>
<proteinExistence type="predicted"/>
<dbReference type="Proteomes" id="UP000663855">
    <property type="component" value="Unassembled WGS sequence"/>
</dbReference>
<dbReference type="EMBL" id="CAJOBH010048643">
    <property type="protein sequence ID" value="CAF4368047.1"/>
    <property type="molecule type" value="Genomic_DNA"/>
</dbReference>
<dbReference type="EMBL" id="CAJNOV010012152">
    <property type="protein sequence ID" value="CAF1476929.1"/>
    <property type="molecule type" value="Genomic_DNA"/>
</dbReference>
<dbReference type="Proteomes" id="UP000681720">
    <property type="component" value="Unassembled WGS sequence"/>
</dbReference>
<evidence type="ECO:0000313" key="6">
    <source>
        <dbReference type="EMBL" id="CAF4355562.1"/>
    </source>
</evidence>
<dbReference type="Proteomes" id="UP000681967">
    <property type="component" value="Unassembled WGS sequence"/>
</dbReference>
<dbReference type="InterPro" id="IPR026913">
    <property type="entry name" value="METTL24"/>
</dbReference>
<evidence type="ECO:0000313" key="7">
    <source>
        <dbReference type="EMBL" id="CAF4368047.1"/>
    </source>
</evidence>
<feature type="domain" description="Methyltransferase" evidence="1">
    <location>
        <begin position="62"/>
        <end position="300"/>
    </location>
</feature>
<dbReference type="EMBL" id="CAJNRE010014338">
    <property type="protein sequence ID" value="CAF2126912.1"/>
    <property type="molecule type" value="Genomic_DNA"/>
</dbReference>
<dbReference type="Proteomes" id="UP000663834">
    <property type="component" value="Unassembled WGS sequence"/>
</dbReference>
<name>A0A815RIH8_9BILA</name>
<dbReference type="Proteomes" id="UP000676336">
    <property type="component" value="Unassembled WGS sequence"/>
</dbReference>
<dbReference type="PANTHER" id="PTHR32026">
    <property type="entry name" value="METHYLTRANSFERASE-LIKE PROTEIN 24"/>
    <property type="match status" value="1"/>
</dbReference>
<dbReference type="Proteomes" id="UP000663824">
    <property type="component" value="Unassembled WGS sequence"/>
</dbReference>
<evidence type="ECO:0000313" key="3">
    <source>
        <dbReference type="EMBL" id="CAF1669993.1"/>
    </source>
</evidence>
<reference evidence="2" key="1">
    <citation type="submission" date="2021-02" db="EMBL/GenBank/DDBJ databases">
        <authorList>
            <person name="Nowell W R."/>
        </authorList>
    </citation>
    <scope>NUCLEOTIDE SEQUENCE</scope>
</reference>
<organism evidence="2 8">
    <name type="scientific">Rotaria magnacalcarata</name>
    <dbReference type="NCBI Taxonomy" id="392030"/>
    <lineage>
        <taxon>Eukaryota</taxon>
        <taxon>Metazoa</taxon>
        <taxon>Spiralia</taxon>
        <taxon>Gnathifera</taxon>
        <taxon>Rotifera</taxon>
        <taxon>Eurotatoria</taxon>
        <taxon>Bdelloidea</taxon>
        <taxon>Philodinida</taxon>
        <taxon>Philodinidae</taxon>
        <taxon>Rotaria</taxon>
    </lineage>
</organism>
<dbReference type="InterPro" id="IPR025714">
    <property type="entry name" value="Methyltranfer_dom"/>
</dbReference>
<dbReference type="AlphaFoldDB" id="A0A815RIH8"/>
<comment type="caution">
    <text evidence="2">The sequence shown here is derived from an EMBL/GenBank/DDBJ whole genome shotgun (WGS) entry which is preliminary data.</text>
</comment>
<dbReference type="Pfam" id="PF13383">
    <property type="entry name" value="Methyltransf_22"/>
    <property type="match status" value="1"/>
</dbReference>
<dbReference type="EMBL" id="CAJNOW010019019">
    <property type="protein sequence ID" value="CAF1669993.1"/>
    <property type="molecule type" value="Genomic_DNA"/>
</dbReference>
<dbReference type="EMBL" id="CAJOBJ010047081">
    <property type="protein sequence ID" value="CAF4355562.1"/>
    <property type="molecule type" value="Genomic_DNA"/>
</dbReference>